<evidence type="ECO:0000313" key="3">
    <source>
        <dbReference type="EMBL" id="SDR68684.1"/>
    </source>
</evidence>
<dbReference type="PRINTS" id="PR00625">
    <property type="entry name" value="JDOMAIN"/>
</dbReference>
<organism evidence="3 4">
    <name type="scientific">Halopseudomonas xinjiangensis</name>
    <dbReference type="NCBI Taxonomy" id="487184"/>
    <lineage>
        <taxon>Bacteria</taxon>
        <taxon>Pseudomonadati</taxon>
        <taxon>Pseudomonadota</taxon>
        <taxon>Gammaproteobacteria</taxon>
        <taxon>Pseudomonadales</taxon>
        <taxon>Pseudomonadaceae</taxon>
        <taxon>Halopseudomonas</taxon>
    </lineage>
</organism>
<dbReference type="Gene3D" id="1.10.3680.10">
    <property type="entry name" value="TerB-like"/>
    <property type="match status" value="1"/>
</dbReference>
<dbReference type="InterPro" id="IPR007791">
    <property type="entry name" value="DjlA_N"/>
</dbReference>
<dbReference type="InterPro" id="IPR029024">
    <property type="entry name" value="TerB-like"/>
</dbReference>
<sequence length="256" mass="28763">MLWPVTLLGALVGGLVAELPGVLLGGVLGHALDRHWGLRRWGDLARRFSGGREGVFEEVLFLSLGRLAKAEGRVEPVHLQLARDIMQQYRLDEPARLKAMRDFNRGKDPAVSVARRLKRLKRNDPARAAEVIDCCWRMALASGGLGPRSRSLLDEWSALAGMGRAEHQRMHQRHQRAHAAKPPMASRDRVREAATLLGVDLDASPEVIKRAYRRQLSKHHPDKMRGASTVVLAQAGERIQAIQDAYERVRRHRGFR</sequence>
<dbReference type="RefSeq" id="WP_172829791.1">
    <property type="nucleotide sequence ID" value="NZ_LT629736.1"/>
</dbReference>
<dbReference type="Gene3D" id="1.10.287.110">
    <property type="entry name" value="DnaJ domain"/>
    <property type="match status" value="1"/>
</dbReference>
<dbReference type="CDD" id="cd06257">
    <property type="entry name" value="DnaJ"/>
    <property type="match status" value="1"/>
</dbReference>
<dbReference type="Pfam" id="PF00226">
    <property type="entry name" value="DnaJ"/>
    <property type="match status" value="1"/>
</dbReference>
<dbReference type="InterPro" id="IPR036869">
    <property type="entry name" value="J_dom_sf"/>
</dbReference>
<dbReference type="PROSITE" id="PS50076">
    <property type="entry name" value="DNAJ_2"/>
    <property type="match status" value="1"/>
</dbReference>
<protein>
    <submittedName>
        <fullName evidence="3">DnaJ like chaperone protein</fullName>
    </submittedName>
</protein>
<proteinExistence type="predicted"/>
<keyword evidence="4" id="KW-1185">Reference proteome</keyword>
<dbReference type="InterPro" id="IPR001623">
    <property type="entry name" value="DnaJ_domain"/>
</dbReference>
<dbReference type="Proteomes" id="UP000243207">
    <property type="component" value="Chromosome I"/>
</dbReference>
<accession>A0A1H1L272</accession>
<dbReference type="SMART" id="SM00271">
    <property type="entry name" value="DnaJ"/>
    <property type="match status" value="1"/>
</dbReference>
<dbReference type="SUPFAM" id="SSF46565">
    <property type="entry name" value="Chaperone J-domain"/>
    <property type="match status" value="1"/>
</dbReference>
<feature type="domain" description="J" evidence="2">
    <location>
        <begin position="192"/>
        <end position="256"/>
    </location>
</feature>
<evidence type="ECO:0000256" key="1">
    <source>
        <dbReference type="ARBA" id="ARBA00023186"/>
    </source>
</evidence>
<name>A0A1H1L272_9GAMM</name>
<dbReference type="EMBL" id="LT629736">
    <property type="protein sequence ID" value="SDR68684.1"/>
    <property type="molecule type" value="Genomic_DNA"/>
</dbReference>
<dbReference type="SUPFAM" id="SSF158682">
    <property type="entry name" value="TerB-like"/>
    <property type="match status" value="1"/>
</dbReference>
<gene>
    <name evidence="3" type="ORF">SAMN05216421_0013</name>
</gene>
<dbReference type="AlphaFoldDB" id="A0A1H1L272"/>
<evidence type="ECO:0000313" key="4">
    <source>
        <dbReference type="Proteomes" id="UP000243207"/>
    </source>
</evidence>
<dbReference type="Pfam" id="PF05099">
    <property type="entry name" value="TerB"/>
    <property type="match status" value="1"/>
</dbReference>
<keyword evidence="1" id="KW-0143">Chaperone</keyword>
<evidence type="ECO:0000259" key="2">
    <source>
        <dbReference type="PROSITE" id="PS50076"/>
    </source>
</evidence>
<reference evidence="4" key="1">
    <citation type="submission" date="2016-10" db="EMBL/GenBank/DDBJ databases">
        <authorList>
            <person name="Varghese N."/>
            <person name="Submissions S."/>
        </authorList>
    </citation>
    <scope>NUCLEOTIDE SEQUENCE [LARGE SCALE GENOMIC DNA]</scope>
    <source>
        <strain evidence="4">NRRL B-51270</strain>
    </source>
</reference>
<dbReference type="STRING" id="487184.SAMN05216421_0013"/>